<protein>
    <recommendedName>
        <fullName evidence="3">AAA family ATPase</fullName>
    </recommendedName>
</protein>
<dbReference type="EMBL" id="BIMW01000014">
    <property type="protein sequence ID" value="GCE92404.1"/>
    <property type="molecule type" value="Genomic_DNA"/>
</dbReference>
<comment type="caution">
    <text evidence="1">The sequence shown here is derived from an EMBL/GenBank/DDBJ whole genome shotgun (WGS) entry which is preliminary data.</text>
</comment>
<dbReference type="InterPro" id="IPR007555">
    <property type="entry name" value="DUF499"/>
</dbReference>
<dbReference type="GeneID" id="301681413"/>
<keyword evidence="2" id="KW-1185">Reference proteome</keyword>
<evidence type="ECO:0008006" key="3">
    <source>
        <dbReference type="Google" id="ProtNLM"/>
    </source>
</evidence>
<reference evidence="1 2" key="1">
    <citation type="journal article" date="2019" name="J Genomics">
        <title>The Draft Genome of a Hydrogen-producing Cyanobacterium, Arthrospira platensis NIES-46.</title>
        <authorList>
            <person name="Suzuki S."/>
            <person name="Yamaguchi H."/>
            <person name="Kawachi M."/>
        </authorList>
    </citation>
    <scope>NUCLEOTIDE SEQUENCE [LARGE SCALE GENOMIC DNA]</scope>
    <source>
        <strain evidence="1 2">NIES-46</strain>
    </source>
</reference>
<evidence type="ECO:0000313" key="1">
    <source>
        <dbReference type="EMBL" id="GCE92404.1"/>
    </source>
</evidence>
<organism evidence="1 2">
    <name type="scientific">Limnospira platensis NIES-46</name>
    <dbReference type="NCBI Taxonomy" id="1236695"/>
    <lineage>
        <taxon>Bacteria</taxon>
        <taxon>Bacillati</taxon>
        <taxon>Cyanobacteriota</taxon>
        <taxon>Cyanophyceae</taxon>
        <taxon>Oscillatoriophycideae</taxon>
        <taxon>Oscillatoriales</taxon>
        <taxon>Sirenicapillariaceae</taxon>
        <taxon>Limnospira</taxon>
    </lineage>
</organism>
<dbReference type="RefSeq" id="WP_006617997.1">
    <property type="nucleotide sequence ID" value="NZ_BIMW01000014.1"/>
</dbReference>
<gene>
    <name evidence="1" type="ORF">NIES46_04440</name>
</gene>
<accession>A0A5M3SZB0</accession>
<sequence>MLPSVFTTCIPRGEIQKGELTEDIFAAKIRPVVEGKAPLVYQDAEVFFANTFPTEGIRTLIREVFGRLTGANVGSPIIRLETSFGGGKTHDQIALWHICSRGRPIQGLERFGDLNLIPEKGVQVAAIDGRDLDPENGIFHQDTGITTYTLWGEIAYQIGGIGGYQLLQGSDEKQISPGTSVLERLVGEEPTVIMIDEIARHLQAAKAKKVGNSDLAEQVVAFLFSLMDLAAACDRLIFVYSLASASDTFGKQTQELTELIRASARQERVMSPSTDVDIYNIVKQRLFESVQEEAGKKAATEYLKAYRAASVDLPQGCTEARYGEAIASCYPFHPELFKLLTQKIASIPDFQRTRGALRLFGSVVRHLWQEADAAPEDSPIWIPLIHSHHIPLGLDKKVQDELTSRLQRPLMRIPIQADIYSQDGRAAYAQVQDEQWQVAGKPPFSTWVARTIFLHSLTQGISSGIRRSELNLSLLTPGLEIGFVEQVLEELGRVAWYLDIDPITSIARFKEEPSINKIITEEKQQVGLSEAKEELRSRRDSIFAGNKFKLISAPDCAADVDDTPETIALCVIDFGDFVITSPQDPPPSLVETIFNNTGVSGKFRTFRNRLLFLVANRDELERAIEVVKEYKAIKAIRETPHRLDDISESQRQQLKQKEGETDLAVRVALTNTYRHLFYPAKDEVKAPKGLMHYTLSPQDSSTVKGKNNQQDLILKALRDCQKVRAEAEEDAKPFAPAYILQKVWPAGVEHWTTKSLWEEFSKNLGLNLPIEAEKLKLRETIGAGLLGGCWDMAIAQKVYIKVPDAPLRGPDTIELSDRQVLYRRGILEAPQPKEIELNAQLMPSTEVVKPVRVRWRAREAVKVQLFENGTPVLKEFFPSDEYEAEVAETTTFRLVADYGDGETATQETVVYLTTPGGTATGAAEAATLFDAKPSSSEFSGTVNRVFEELGDRCWDLKVRRISQITLSVDQIIDYRKLATAISLLSRFGPQIEQSVTLQTGQQFLRLEYQGDLRGFQGFLTTLNGLMSQPEVAGDVHLSLKFAFPTAIGFEGLATGKLPLDLGQIKSQLERNPVGRLHLSADFQYD</sequence>
<dbReference type="Proteomes" id="UP000326169">
    <property type="component" value="Unassembled WGS sequence"/>
</dbReference>
<evidence type="ECO:0000313" key="2">
    <source>
        <dbReference type="Proteomes" id="UP000326169"/>
    </source>
</evidence>
<dbReference type="Pfam" id="PF04465">
    <property type="entry name" value="DUF499"/>
    <property type="match status" value="1"/>
</dbReference>
<proteinExistence type="predicted"/>
<name>A0A5M3SZB0_LIMPL</name>